<comment type="caution">
    <text evidence="2">The sequence shown here is derived from an EMBL/GenBank/DDBJ whole genome shotgun (WGS) entry which is preliminary data.</text>
</comment>
<protein>
    <submittedName>
        <fullName evidence="2">Uncharacterized protein</fullName>
    </submittedName>
</protein>
<feature type="non-terminal residue" evidence="2">
    <location>
        <position position="1"/>
    </location>
</feature>
<evidence type="ECO:0000256" key="1">
    <source>
        <dbReference type="SAM" id="MobiDB-lite"/>
    </source>
</evidence>
<feature type="region of interest" description="Disordered" evidence="1">
    <location>
        <begin position="95"/>
        <end position="135"/>
    </location>
</feature>
<evidence type="ECO:0000313" key="3">
    <source>
        <dbReference type="Proteomes" id="UP000186594"/>
    </source>
</evidence>
<evidence type="ECO:0000313" key="2">
    <source>
        <dbReference type="EMBL" id="OLL22456.1"/>
    </source>
</evidence>
<organism evidence="2 3">
    <name type="scientific">Neolecta irregularis (strain DAH-3)</name>
    <dbReference type="NCBI Taxonomy" id="1198029"/>
    <lineage>
        <taxon>Eukaryota</taxon>
        <taxon>Fungi</taxon>
        <taxon>Dikarya</taxon>
        <taxon>Ascomycota</taxon>
        <taxon>Taphrinomycotina</taxon>
        <taxon>Neolectales</taxon>
        <taxon>Neolectaceae</taxon>
        <taxon>Neolecta</taxon>
    </lineage>
</organism>
<proteinExistence type="predicted"/>
<keyword evidence="3" id="KW-1185">Reference proteome</keyword>
<dbReference type="AlphaFoldDB" id="A0A1U7LIG8"/>
<feature type="non-terminal residue" evidence="2">
    <location>
        <position position="160"/>
    </location>
</feature>
<dbReference type="Proteomes" id="UP000186594">
    <property type="component" value="Unassembled WGS sequence"/>
</dbReference>
<dbReference type="EMBL" id="LXFE01003262">
    <property type="protein sequence ID" value="OLL22456.1"/>
    <property type="molecule type" value="Genomic_DNA"/>
</dbReference>
<accession>A0A1U7LIG8</accession>
<name>A0A1U7LIG8_NEOID</name>
<sequence>WRRTSRRWSGSCRSRRCWTSCGPSGRRLRASGRRSMRTGSTSSTSCSGRLWPRGLRCCTAKRGTASWCAAMCACWPNARSAPPTRPCPTRCGCTAATSSSTSSSARRRPPATSPLRACSRPCAASRPARPQSPFAPAPSVCCPIPACCSGPSPGARIPVD</sequence>
<reference evidence="2 3" key="1">
    <citation type="submission" date="2016-04" db="EMBL/GenBank/DDBJ databases">
        <title>Evolutionary innovation and constraint leading to complex multicellularity in the Ascomycota.</title>
        <authorList>
            <person name="Cisse O."/>
            <person name="Nguyen A."/>
            <person name="Hewitt D.A."/>
            <person name="Jedd G."/>
            <person name="Stajich J.E."/>
        </authorList>
    </citation>
    <scope>NUCLEOTIDE SEQUENCE [LARGE SCALE GENOMIC DNA]</scope>
    <source>
        <strain evidence="2 3">DAH-3</strain>
    </source>
</reference>
<feature type="compositionally biased region" description="Low complexity" evidence="1">
    <location>
        <begin position="95"/>
        <end position="104"/>
    </location>
</feature>
<gene>
    <name evidence="2" type="ORF">NEOLI_005395</name>
</gene>